<dbReference type="EMBL" id="DS113183">
    <property type="protein sequence ID" value="EAY22612.1"/>
    <property type="molecule type" value="Genomic_DNA"/>
</dbReference>
<dbReference type="Proteomes" id="UP000001542">
    <property type="component" value="Unassembled WGS sequence"/>
</dbReference>
<keyword evidence="2" id="KW-1185">Reference proteome</keyword>
<proteinExistence type="predicted"/>
<dbReference type="AlphaFoldDB" id="A2DAV9"/>
<reference evidence="1" key="1">
    <citation type="submission" date="2006-10" db="EMBL/GenBank/DDBJ databases">
        <authorList>
            <person name="Amadeo P."/>
            <person name="Zhao Q."/>
            <person name="Wortman J."/>
            <person name="Fraser-Liggett C."/>
            <person name="Carlton J."/>
        </authorList>
    </citation>
    <scope>NUCLEOTIDE SEQUENCE</scope>
    <source>
        <strain evidence="1">G3</strain>
    </source>
</reference>
<reference evidence="1" key="2">
    <citation type="journal article" date="2007" name="Science">
        <title>Draft genome sequence of the sexually transmitted pathogen Trichomonas vaginalis.</title>
        <authorList>
            <person name="Carlton J.M."/>
            <person name="Hirt R.P."/>
            <person name="Silva J.C."/>
            <person name="Delcher A.L."/>
            <person name="Schatz M."/>
            <person name="Zhao Q."/>
            <person name="Wortman J.R."/>
            <person name="Bidwell S.L."/>
            <person name="Alsmark U.C.M."/>
            <person name="Besteiro S."/>
            <person name="Sicheritz-Ponten T."/>
            <person name="Noel C.J."/>
            <person name="Dacks J.B."/>
            <person name="Foster P.G."/>
            <person name="Simillion C."/>
            <person name="Van de Peer Y."/>
            <person name="Miranda-Saavedra D."/>
            <person name="Barton G.J."/>
            <person name="Westrop G.D."/>
            <person name="Mueller S."/>
            <person name="Dessi D."/>
            <person name="Fiori P.L."/>
            <person name="Ren Q."/>
            <person name="Paulsen I."/>
            <person name="Zhang H."/>
            <person name="Bastida-Corcuera F.D."/>
            <person name="Simoes-Barbosa A."/>
            <person name="Brown M.T."/>
            <person name="Hayes R.D."/>
            <person name="Mukherjee M."/>
            <person name="Okumura C.Y."/>
            <person name="Schneider R."/>
            <person name="Smith A.J."/>
            <person name="Vanacova S."/>
            <person name="Villalvazo M."/>
            <person name="Haas B.J."/>
            <person name="Pertea M."/>
            <person name="Feldblyum T.V."/>
            <person name="Utterback T.R."/>
            <person name="Shu C.L."/>
            <person name="Osoegawa K."/>
            <person name="de Jong P.J."/>
            <person name="Hrdy I."/>
            <person name="Horvathova L."/>
            <person name="Zubacova Z."/>
            <person name="Dolezal P."/>
            <person name="Malik S.B."/>
            <person name="Logsdon J.M. Jr."/>
            <person name="Henze K."/>
            <person name="Gupta A."/>
            <person name="Wang C.C."/>
            <person name="Dunne R.L."/>
            <person name="Upcroft J.A."/>
            <person name="Upcroft P."/>
            <person name="White O."/>
            <person name="Salzberg S.L."/>
            <person name="Tang P."/>
            <person name="Chiu C.-H."/>
            <person name="Lee Y.-S."/>
            <person name="Embley T.M."/>
            <person name="Coombs G.H."/>
            <person name="Mottram J.C."/>
            <person name="Tachezy J."/>
            <person name="Fraser-Liggett C.M."/>
            <person name="Johnson P.J."/>
        </authorList>
    </citation>
    <scope>NUCLEOTIDE SEQUENCE [LARGE SCALE GENOMIC DNA]</scope>
    <source>
        <strain evidence="1">G3</strain>
    </source>
</reference>
<organism evidence="1 2">
    <name type="scientific">Trichomonas vaginalis (strain ATCC PRA-98 / G3)</name>
    <dbReference type="NCBI Taxonomy" id="412133"/>
    <lineage>
        <taxon>Eukaryota</taxon>
        <taxon>Metamonada</taxon>
        <taxon>Parabasalia</taxon>
        <taxon>Trichomonadida</taxon>
        <taxon>Trichomonadidae</taxon>
        <taxon>Trichomonas</taxon>
    </lineage>
</organism>
<gene>
    <name evidence="1" type="ORF">TVAG_036380</name>
</gene>
<accession>A2DAV9</accession>
<dbReference type="KEGG" id="tva:5468168"/>
<dbReference type="SMR" id="A2DAV9"/>
<sequence length="171" mass="19711">MLWTLAQIENGVPDFSHINFDDFLKKADAVNKEEMAEVKNELGNKLDMEPIHTHDITQITELQKILNGKLDSSRRYGYETLLSNPEDINYLKMLNTDKLTVDGNYLIDTENGNLVIKTNSTDVIARYNGESWALRIKNKDGNWELIDINEFIRNVNESLMNHQDVLNKLIS</sequence>
<dbReference type="VEuPathDB" id="TrichDB:TVAGG3_0813000"/>
<name>A2DAV9_TRIV3</name>
<dbReference type="RefSeq" id="XP_001583598.1">
    <property type="nucleotide sequence ID" value="XM_001583548.1"/>
</dbReference>
<evidence type="ECO:0000313" key="2">
    <source>
        <dbReference type="Proteomes" id="UP000001542"/>
    </source>
</evidence>
<dbReference type="InParanoid" id="A2DAV9"/>
<evidence type="ECO:0000313" key="1">
    <source>
        <dbReference type="EMBL" id="EAY22612.1"/>
    </source>
</evidence>
<dbReference type="VEuPathDB" id="TrichDB:TVAG_036380"/>
<protein>
    <submittedName>
        <fullName evidence="1">Uncharacterized protein</fullName>
    </submittedName>
</protein>